<dbReference type="EMBL" id="PYXZ01000012">
    <property type="protein sequence ID" value="PUA79204.1"/>
    <property type="molecule type" value="Genomic_DNA"/>
</dbReference>
<evidence type="ECO:0000313" key="1">
    <source>
        <dbReference type="EMBL" id="PUA79204.1"/>
    </source>
</evidence>
<reference evidence="1 2" key="1">
    <citation type="submission" date="2018-03" db="EMBL/GenBank/DDBJ databases">
        <authorList>
            <person name="Keele B.F."/>
        </authorList>
    </citation>
    <scope>NUCLEOTIDE SEQUENCE [LARGE SCALE GENOMIC DNA]</scope>
    <source>
        <strain evidence="1 2">IB-3</strain>
    </source>
</reference>
<gene>
    <name evidence="1" type="ORF">C7S10_20960</name>
</gene>
<sequence>MSEIVTFRPDERPDVEVLVDEVWFTGELRQWKQLSDGSWTGQVTWRSSACVNRIDTFPASSIREAG</sequence>
<name>A0A2R7YSI6_9ACTN</name>
<keyword evidence="2" id="KW-1185">Reference proteome</keyword>
<proteinExistence type="predicted"/>
<accession>A0A2R7YSI6</accession>
<dbReference type="OrthoDB" id="3825884at2"/>
<comment type="caution">
    <text evidence="1">The sequence shown here is derived from an EMBL/GenBank/DDBJ whole genome shotgun (WGS) entry which is preliminary data.</text>
</comment>
<evidence type="ECO:0000313" key="2">
    <source>
        <dbReference type="Proteomes" id="UP000244867"/>
    </source>
</evidence>
<dbReference type="AlphaFoldDB" id="A0A2R7YSI6"/>
<organism evidence="1 2">
    <name type="scientific">Nocardioides currus</name>
    <dbReference type="NCBI Taxonomy" id="2133958"/>
    <lineage>
        <taxon>Bacteria</taxon>
        <taxon>Bacillati</taxon>
        <taxon>Actinomycetota</taxon>
        <taxon>Actinomycetes</taxon>
        <taxon>Propionibacteriales</taxon>
        <taxon>Nocardioidaceae</taxon>
        <taxon>Nocardioides</taxon>
    </lineage>
</organism>
<protein>
    <submittedName>
        <fullName evidence="1">Uncharacterized protein</fullName>
    </submittedName>
</protein>
<dbReference type="RefSeq" id="WP_108346703.1">
    <property type="nucleotide sequence ID" value="NZ_PYXZ01000012.1"/>
</dbReference>
<dbReference type="Proteomes" id="UP000244867">
    <property type="component" value="Unassembled WGS sequence"/>
</dbReference>